<evidence type="ECO:0000256" key="3">
    <source>
        <dbReference type="ARBA" id="ARBA00022485"/>
    </source>
</evidence>
<feature type="binding site" evidence="10">
    <location>
        <position position="257"/>
    </location>
    <ligand>
        <name>[4Fe-4S] cluster</name>
        <dbReference type="ChEBI" id="CHEBI:49883"/>
    </ligand>
</feature>
<evidence type="ECO:0000313" key="14">
    <source>
        <dbReference type="Proteomes" id="UP000617340"/>
    </source>
</evidence>
<comment type="similarity">
    <text evidence="2 10">Belongs to the anamorsin family.</text>
</comment>
<feature type="short sequence motif" description="Cx2C motif 1" evidence="10">
    <location>
        <begin position="243"/>
        <end position="246"/>
    </location>
</feature>
<keyword evidence="6 10" id="KW-0479">Metal-binding</keyword>
<evidence type="ECO:0000259" key="11">
    <source>
        <dbReference type="Pfam" id="PF05093"/>
    </source>
</evidence>
<comment type="function">
    <text evidence="10">Component of the cytosolic iron-sulfur (Fe-S) protein assembly (CIA) machinery. Required for the maturation of extramitochondrial Fe-S proteins. Part of an electron transfer chain functioning in an early step of cytosolic Fe-S biogenesis, facilitating the de novo assembly of a [4Fe-4S] cluster on the cytosolic Fe-S scaffold complex. Electrons are transferred from NADPH via a FAD- and FMN-containing diflavin oxidoreductase. Together with the diflavin oxidoreductase, also required for the assembly of the diferric tyrosyl radical cofactor of ribonucleotide reductase (RNR), probably by providing electrons for reduction during radical cofactor maturation in the catalytic small subunit.</text>
</comment>
<evidence type="ECO:0000256" key="6">
    <source>
        <dbReference type="ARBA" id="ARBA00022723"/>
    </source>
</evidence>
<dbReference type="Proteomes" id="UP000617340">
    <property type="component" value="Unassembled WGS sequence"/>
</dbReference>
<dbReference type="AlphaFoldDB" id="A0A834JJ80"/>
<keyword evidence="3 10" id="KW-0004">4Fe-4S</keyword>
<dbReference type="GO" id="GO:0051539">
    <property type="term" value="F:4 iron, 4 sulfur cluster binding"/>
    <property type="evidence" value="ECO:0007669"/>
    <property type="project" value="UniProtKB-KW"/>
</dbReference>
<dbReference type="EMBL" id="JACSDZ010000015">
    <property type="protein sequence ID" value="KAF7386476.1"/>
    <property type="molecule type" value="Genomic_DNA"/>
</dbReference>
<keyword evidence="7 10" id="KW-0408">Iron</keyword>
<evidence type="ECO:0000256" key="4">
    <source>
        <dbReference type="ARBA" id="ARBA00022490"/>
    </source>
</evidence>
<evidence type="ECO:0000256" key="2">
    <source>
        <dbReference type="ARBA" id="ARBA00008169"/>
    </source>
</evidence>
<accession>A0A834JJ80</accession>
<organism evidence="13 14">
    <name type="scientific">Vespula germanica</name>
    <name type="common">German yellow jacket</name>
    <name type="synonym">Paravespula germanica</name>
    <dbReference type="NCBI Taxonomy" id="30212"/>
    <lineage>
        <taxon>Eukaryota</taxon>
        <taxon>Metazoa</taxon>
        <taxon>Ecdysozoa</taxon>
        <taxon>Arthropoda</taxon>
        <taxon>Hexapoda</taxon>
        <taxon>Insecta</taxon>
        <taxon>Pterygota</taxon>
        <taxon>Neoptera</taxon>
        <taxon>Endopterygota</taxon>
        <taxon>Hymenoptera</taxon>
        <taxon>Apocrita</taxon>
        <taxon>Aculeata</taxon>
        <taxon>Vespoidea</taxon>
        <taxon>Vespidae</taxon>
        <taxon>Vespinae</taxon>
        <taxon>Vespula</taxon>
    </lineage>
</organism>
<dbReference type="HAMAP" id="MF_03115">
    <property type="entry name" value="Anamorsin"/>
    <property type="match status" value="1"/>
</dbReference>
<comment type="subcellular location">
    <subcellularLocation>
        <location evidence="10">Cytoplasm</location>
    </subcellularLocation>
    <subcellularLocation>
        <location evidence="10">Mitochondrion intermembrane space</location>
    </subcellularLocation>
</comment>
<dbReference type="Gene3D" id="3.40.50.150">
    <property type="entry name" value="Vaccinia Virus protein VP39"/>
    <property type="match status" value="1"/>
</dbReference>
<feature type="binding site" evidence="10">
    <location>
        <position position="254"/>
    </location>
    <ligand>
        <name>[4Fe-4S] cluster</name>
        <dbReference type="ChEBI" id="CHEBI:49883"/>
    </ligand>
</feature>
<comment type="cofactor">
    <cofactor evidence="1 10">
        <name>[4Fe-4S] cluster</name>
        <dbReference type="ChEBI" id="CHEBI:49883"/>
    </cofactor>
</comment>
<dbReference type="InterPro" id="IPR007785">
    <property type="entry name" value="Anamorsin"/>
</dbReference>
<dbReference type="Pfam" id="PF20922">
    <property type="entry name" value="Anamorsin_N"/>
    <property type="match status" value="1"/>
</dbReference>
<dbReference type="Pfam" id="PF05093">
    <property type="entry name" value="CIAPIN1"/>
    <property type="match status" value="1"/>
</dbReference>
<comment type="caution">
    <text evidence="10">Lacks conserved residue(s) required for the propagation of feature annotation.</text>
</comment>
<dbReference type="InterPro" id="IPR049011">
    <property type="entry name" value="Anamorsin_N_metazoan"/>
</dbReference>
<dbReference type="GO" id="GO:0009055">
    <property type="term" value="F:electron transfer activity"/>
    <property type="evidence" value="ECO:0007669"/>
    <property type="project" value="UniProtKB-UniRule"/>
</dbReference>
<reference evidence="13" key="1">
    <citation type="journal article" date="2020" name="G3 (Bethesda)">
        <title>High-Quality Assemblies for Three Invasive Social Wasps from the &lt;i&gt;Vespula&lt;/i&gt; Genus.</title>
        <authorList>
            <person name="Harrop T.W.R."/>
            <person name="Guhlin J."/>
            <person name="McLaughlin G.M."/>
            <person name="Permina E."/>
            <person name="Stockwell P."/>
            <person name="Gilligan J."/>
            <person name="Le Lec M.F."/>
            <person name="Gruber M.A.M."/>
            <person name="Quinn O."/>
            <person name="Lovegrove M."/>
            <person name="Duncan E.J."/>
            <person name="Remnant E.J."/>
            <person name="Van Eeckhoven J."/>
            <person name="Graham B."/>
            <person name="Knapp R.A."/>
            <person name="Langford K.W."/>
            <person name="Kronenberg Z."/>
            <person name="Press M.O."/>
            <person name="Eacker S.M."/>
            <person name="Wilson-Rankin E.E."/>
            <person name="Purcell J."/>
            <person name="Lester P.J."/>
            <person name="Dearden P.K."/>
        </authorList>
    </citation>
    <scope>NUCLEOTIDE SEQUENCE</scope>
    <source>
        <strain evidence="13">Linc-1</strain>
    </source>
</reference>
<feature type="domain" description="Anamorsin C-terminal" evidence="11">
    <location>
        <begin position="239"/>
        <end position="272"/>
    </location>
</feature>
<evidence type="ECO:0000259" key="12">
    <source>
        <dbReference type="Pfam" id="PF20922"/>
    </source>
</evidence>
<keyword evidence="4 10" id="KW-0963">Cytoplasm</keyword>
<evidence type="ECO:0000256" key="8">
    <source>
        <dbReference type="ARBA" id="ARBA00023014"/>
    </source>
</evidence>
<proteinExistence type="inferred from homology"/>
<name>A0A834JJ80_VESGE</name>
<comment type="caution">
    <text evidence="13">The sequence shown here is derived from an EMBL/GenBank/DDBJ whole genome shotgun (WGS) entry which is preliminary data.</text>
</comment>
<feature type="binding site" evidence="10">
    <location>
        <position position="246"/>
    </location>
    <ligand>
        <name>[4Fe-4S] cluster</name>
        <dbReference type="ChEBI" id="CHEBI:49883"/>
    </ligand>
</feature>
<comment type="domain">
    <text evidence="10">The twin Cx2C motifs are involved in the recognition by the mitochondrial MIA40-ERV1 disulfide relay system. The formation of 2 disulfide bonds in the Cx2C motifs through dithiol/disulfide exchange reactions effectively traps the protein in the mitochondrial intermembrane space.</text>
</comment>
<dbReference type="InterPro" id="IPR029063">
    <property type="entry name" value="SAM-dependent_MTases_sf"/>
</dbReference>
<keyword evidence="14" id="KW-1185">Reference proteome</keyword>
<evidence type="ECO:0000256" key="1">
    <source>
        <dbReference type="ARBA" id="ARBA00001966"/>
    </source>
</evidence>
<feature type="binding site" evidence="10">
    <location>
        <position position="243"/>
    </location>
    <ligand>
        <name>[4Fe-4S] cluster</name>
        <dbReference type="ChEBI" id="CHEBI:49883"/>
    </ligand>
</feature>
<comment type="domain">
    <text evidence="10">The C-terminal domain binds 2 Fe-S clusters but is otherwise mostly in an intrinsically disordered conformation.</text>
</comment>
<feature type="binding site" evidence="10">
    <location>
        <position position="223"/>
    </location>
    <ligand>
        <name>[2Fe-2S] cluster</name>
        <dbReference type="ChEBI" id="CHEBI:190135"/>
    </ligand>
</feature>
<sequence length="286" mass="32172">MTNIVKRNDEVLVLLGEEVTSDGLSDFIAKIKTLVEKVDQVSIINLKELKKCSYNRSSIDVILFVLKQSSLNDNEVLVELLKLLKQSGKLVIYESLLLEKKSEDSVTFKERLSRLKLAGFLINDTNPRKVNKETEELLSKIFENVADTYEIIAQKPSFEIGSSVALNLKQKQSNIWKLDNAVEDDLIDEDELLDEDDIVKPDITSLKVCGTTGKRKACKDCTCGLAEELNGKPEEQGIQKSSCGNCYLGDAFRCASCPYLGMPAFKPGEKIVLPESHWYSILDWWL</sequence>
<dbReference type="PANTHER" id="PTHR13273:SF14">
    <property type="entry name" value="ANAMORSIN"/>
    <property type="match status" value="1"/>
</dbReference>
<dbReference type="GO" id="GO:0051537">
    <property type="term" value="F:2 iron, 2 sulfur cluster binding"/>
    <property type="evidence" value="ECO:0007669"/>
    <property type="project" value="UniProtKB-UniRule"/>
</dbReference>
<feature type="region of interest" description="Fe-S binding site B" evidence="10">
    <location>
        <begin position="243"/>
        <end position="257"/>
    </location>
</feature>
<keyword evidence="5 10" id="KW-0001">2Fe-2S</keyword>
<keyword evidence="9 10" id="KW-0496">Mitochondrion</keyword>
<gene>
    <name evidence="13" type="ORF">HZH68_013608</name>
</gene>
<dbReference type="InterPro" id="IPR046408">
    <property type="entry name" value="CIAPIN1"/>
</dbReference>
<protein>
    <recommendedName>
        <fullName evidence="10">Anamorsin homolog</fullName>
    </recommendedName>
    <alternativeName>
        <fullName evidence="10">Fe-S cluster assembly protein DRE2 homolog</fullName>
    </alternativeName>
</protein>
<dbReference type="GO" id="GO:0046872">
    <property type="term" value="F:metal ion binding"/>
    <property type="evidence" value="ECO:0007669"/>
    <property type="project" value="UniProtKB-KW"/>
</dbReference>
<evidence type="ECO:0000256" key="10">
    <source>
        <dbReference type="HAMAP-Rule" id="MF_03115"/>
    </source>
</evidence>
<evidence type="ECO:0000256" key="5">
    <source>
        <dbReference type="ARBA" id="ARBA00022714"/>
    </source>
</evidence>
<evidence type="ECO:0000256" key="9">
    <source>
        <dbReference type="ARBA" id="ARBA00023128"/>
    </source>
</evidence>
<feature type="binding site" evidence="10">
    <location>
        <position position="218"/>
    </location>
    <ligand>
        <name>[2Fe-2S] cluster</name>
        <dbReference type="ChEBI" id="CHEBI:190135"/>
    </ligand>
</feature>
<comment type="cofactor">
    <cofactor evidence="10">
        <name>[2Fe-2S] cluster</name>
        <dbReference type="ChEBI" id="CHEBI:190135"/>
    </cofactor>
</comment>
<feature type="binding site" evidence="10">
    <location>
        <position position="209"/>
    </location>
    <ligand>
        <name>[2Fe-2S] cluster</name>
        <dbReference type="ChEBI" id="CHEBI:190135"/>
    </ligand>
</feature>
<dbReference type="PANTHER" id="PTHR13273">
    <property type="entry name" value="ANAMORSIN"/>
    <property type="match status" value="1"/>
</dbReference>
<feature type="binding site" evidence="10">
    <location>
        <position position="221"/>
    </location>
    <ligand>
        <name>[2Fe-2S] cluster</name>
        <dbReference type="ChEBI" id="CHEBI:190135"/>
    </ligand>
</feature>
<dbReference type="GO" id="GO:0005758">
    <property type="term" value="C:mitochondrial intermembrane space"/>
    <property type="evidence" value="ECO:0007669"/>
    <property type="project" value="UniProtKB-SubCell"/>
</dbReference>
<comment type="subunit">
    <text evidence="10">Monomer.</text>
</comment>
<comment type="domain">
    <text evidence="10">The N-terminal domain has structural similarity with S-adenosyl-L-methionine-dependent methyltransferases, but does not bind S-adenosyl-L-methionine. It is required for correct assembly of the 2 Fe-S clusters.</text>
</comment>
<evidence type="ECO:0000256" key="7">
    <source>
        <dbReference type="ARBA" id="ARBA00023004"/>
    </source>
</evidence>
<evidence type="ECO:0000313" key="13">
    <source>
        <dbReference type="EMBL" id="KAF7386476.1"/>
    </source>
</evidence>
<dbReference type="GO" id="GO:0016226">
    <property type="term" value="P:iron-sulfur cluster assembly"/>
    <property type="evidence" value="ECO:0007669"/>
    <property type="project" value="UniProtKB-UniRule"/>
</dbReference>
<feature type="domain" description="Anamorsin N-terminal" evidence="12">
    <location>
        <begin position="9"/>
        <end position="163"/>
    </location>
</feature>
<feature type="short sequence motif" description="Cx2C motif 2" evidence="10">
    <location>
        <begin position="254"/>
        <end position="257"/>
    </location>
</feature>
<keyword evidence="8 10" id="KW-0411">Iron-sulfur</keyword>